<dbReference type="EnsemblFungi" id="PTTG_30672-t43_1">
    <property type="protein sequence ID" value="PTTG_30672-t43_1-p1"/>
    <property type="gene ID" value="PTTG_30672"/>
</dbReference>
<protein>
    <submittedName>
        <fullName evidence="1 2">Uncharacterized protein</fullName>
    </submittedName>
</protein>
<dbReference type="EMBL" id="ADAS02005703">
    <property type="protein sequence ID" value="OAV85241.1"/>
    <property type="molecule type" value="Genomic_DNA"/>
</dbReference>
<keyword evidence="3" id="KW-1185">Reference proteome</keyword>
<evidence type="ECO:0000313" key="3">
    <source>
        <dbReference type="Proteomes" id="UP000005240"/>
    </source>
</evidence>
<dbReference type="VEuPathDB" id="FungiDB:PTTG_30672"/>
<evidence type="ECO:0000313" key="2">
    <source>
        <dbReference type="EnsemblFungi" id="PTTG_30672-t43_1-p1"/>
    </source>
</evidence>
<gene>
    <name evidence="1" type="ORF">PTTG_30672</name>
</gene>
<reference evidence="1" key="1">
    <citation type="submission" date="2009-11" db="EMBL/GenBank/DDBJ databases">
        <authorList>
            <consortium name="The Broad Institute Genome Sequencing Platform"/>
            <person name="Ward D."/>
            <person name="Feldgarden M."/>
            <person name="Earl A."/>
            <person name="Young S.K."/>
            <person name="Zeng Q."/>
            <person name="Koehrsen M."/>
            <person name="Alvarado L."/>
            <person name="Berlin A."/>
            <person name="Bochicchio J."/>
            <person name="Borenstein D."/>
            <person name="Chapman S.B."/>
            <person name="Chen Z."/>
            <person name="Engels R."/>
            <person name="Freedman E."/>
            <person name="Gellesch M."/>
            <person name="Goldberg J."/>
            <person name="Griggs A."/>
            <person name="Gujja S."/>
            <person name="Heilman E."/>
            <person name="Heiman D."/>
            <person name="Hepburn T."/>
            <person name="Howarth C."/>
            <person name="Jen D."/>
            <person name="Larson L."/>
            <person name="Lewis B."/>
            <person name="Mehta T."/>
            <person name="Park D."/>
            <person name="Pearson M."/>
            <person name="Roberts A."/>
            <person name="Saif S."/>
            <person name="Shea T."/>
            <person name="Shenoy N."/>
            <person name="Sisk P."/>
            <person name="Stolte C."/>
            <person name="Sykes S."/>
            <person name="Thomson T."/>
            <person name="Walk T."/>
            <person name="White J."/>
            <person name="Yandava C."/>
            <person name="Izard J."/>
            <person name="Baranova O.V."/>
            <person name="Blanton J.M."/>
            <person name="Tanner A.C."/>
            <person name="Dewhirst F.E."/>
            <person name="Haas B."/>
            <person name="Nusbaum C."/>
            <person name="Birren B."/>
        </authorList>
    </citation>
    <scope>NUCLEOTIDE SEQUENCE [LARGE SCALE GENOMIC DNA]</scope>
    <source>
        <strain evidence="1">1-1 BBBD Race 1</strain>
    </source>
</reference>
<dbReference type="AlphaFoldDB" id="A0A180FXW6"/>
<feature type="non-terminal residue" evidence="1">
    <location>
        <position position="1"/>
    </location>
</feature>
<dbReference type="STRING" id="630390.A0A180FXW6"/>
<reference evidence="2" key="4">
    <citation type="submission" date="2025-05" db="UniProtKB">
        <authorList>
            <consortium name="EnsemblFungi"/>
        </authorList>
    </citation>
    <scope>IDENTIFICATION</scope>
    <source>
        <strain evidence="2">isolate 1-1 / race 1 (BBBD)</strain>
    </source>
</reference>
<proteinExistence type="predicted"/>
<organism evidence="1">
    <name type="scientific">Puccinia triticina (isolate 1-1 / race 1 (BBBD))</name>
    <name type="common">Brown leaf rust fungus</name>
    <dbReference type="NCBI Taxonomy" id="630390"/>
    <lineage>
        <taxon>Eukaryota</taxon>
        <taxon>Fungi</taxon>
        <taxon>Dikarya</taxon>
        <taxon>Basidiomycota</taxon>
        <taxon>Pucciniomycotina</taxon>
        <taxon>Pucciniomycetes</taxon>
        <taxon>Pucciniales</taxon>
        <taxon>Pucciniaceae</taxon>
        <taxon>Puccinia</taxon>
    </lineage>
</organism>
<reference evidence="1" key="2">
    <citation type="submission" date="2016-05" db="EMBL/GenBank/DDBJ databases">
        <title>Comparative analysis highlights variable genome content of wheat rusts and divergence of the mating loci.</title>
        <authorList>
            <person name="Cuomo C.A."/>
            <person name="Bakkeren G."/>
            <person name="Szabo L."/>
            <person name="Khalil H."/>
            <person name="Joly D."/>
            <person name="Goldberg J."/>
            <person name="Young S."/>
            <person name="Zeng Q."/>
            <person name="Fellers J."/>
        </authorList>
    </citation>
    <scope>NUCLEOTIDE SEQUENCE [LARGE SCALE GENOMIC DNA]</scope>
    <source>
        <strain evidence="1">1-1 BBBD Race 1</strain>
    </source>
</reference>
<dbReference type="Proteomes" id="UP000005240">
    <property type="component" value="Unassembled WGS sequence"/>
</dbReference>
<accession>A0A180FXW6</accession>
<name>A0A180FXW6_PUCT1</name>
<reference evidence="2 3" key="3">
    <citation type="journal article" date="2017" name="G3 (Bethesda)">
        <title>Comparative analysis highlights variable genome content of wheat rusts and divergence of the mating loci.</title>
        <authorList>
            <person name="Cuomo C.A."/>
            <person name="Bakkeren G."/>
            <person name="Khalil H.B."/>
            <person name="Panwar V."/>
            <person name="Joly D."/>
            <person name="Linning R."/>
            <person name="Sakthikumar S."/>
            <person name="Song X."/>
            <person name="Adiconis X."/>
            <person name="Fan L."/>
            <person name="Goldberg J.M."/>
            <person name="Levin J.Z."/>
            <person name="Young S."/>
            <person name="Zeng Q."/>
            <person name="Anikster Y."/>
            <person name="Bruce M."/>
            <person name="Wang M."/>
            <person name="Yin C."/>
            <person name="McCallum B."/>
            <person name="Szabo L.J."/>
            <person name="Hulbert S."/>
            <person name="Chen X."/>
            <person name="Fellers J.P."/>
        </authorList>
    </citation>
    <scope>NUCLEOTIDE SEQUENCE</scope>
    <source>
        <strain evidence="3">Isolate 1-1 / race 1 (BBBD)</strain>
        <strain evidence="2">isolate 1-1 / race 1 (BBBD)</strain>
    </source>
</reference>
<sequence length="297" mass="32977">HPESTLVRCLSRLLHPPQRLHIDWARIVAASVELMADNLFKPPQVSSIQAKDHLSHGVEALSFLEAVKNSSSSFDQASADPGAPAAPRLHSVDVLHKFRNVIIDVLMAYIIFQTHALSKAPLTAAEKKANNRSNQAPIDGLTTTTTSVQTATSELVELPADAAHQLQKYQQKQNFQPLVYFVLAGVRGLFITSRDHRIAGISTCMSFLQAMSIIKDRSTTPHTPDEPIWKTLSAYLYQIFLPVFQSPDKICPLPNVQVPTRFELAEAITKDFLNQWQAWNPTSPFLLPNANPQITNT</sequence>
<evidence type="ECO:0000313" key="1">
    <source>
        <dbReference type="EMBL" id="OAV85241.1"/>
    </source>
</evidence>